<keyword evidence="10" id="KW-0732">Signal</keyword>
<keyword evidence="7 9" id="KW-0408">Iron</keyword>
<dbReference type="Pfam" id="PF00034">
    <property type="entry name" value="Cytochrom_C"/>
    <property type="match status" value="1"/>
</dbReference>
<gene>
    <name evidence="12" type="ORF">EV695_2893</name>
</gene>
<dbReference type="Gene3D" id="2.130.10.10">
    <property type="entry name" value="YVTN repeat-like/Quinoprotein amine dehydrogenase"/>
    <property type="match status" value="3"/>
</dbReference>
<feature type="repeat" description="WD" evidence="8">
    <location>
        <begin position="132"/>
        <end position="173"/>
    </location>
</feature>
<proteinExistence type="predicted"/>
<feature type="repeat" description="WD" evidence="8">
    <location>
        <begin position="174"/>
        <end position="215"/>
    </location>
</feature>
<dbReference type="GO" id="GO:0046872">
    <property type="term" value="F:metal ion binding"/>
    <property type="evidence" value="ECO:0007669"/>
    <property type="project" value="UniProtKB-KW"/>
</dbReference>
<evidence type="ECO:0000256" key="1">
    <source>
        <dbReference type="ARBA" id="ARBA00022448"/>
    </source>
</evidence>
<dbReference type="InterPro" id="IPR001680">
    <property type="entry name" value="WD40_rpt"/>
</dbReference>
<dbReference type="PRINTS" id="PR00320">
    <property type="entry name" value="GPROTEINBRPT"/>
</dbReference>
<evidence type="ECO:0000256" key="6">
    <source>
        <dbReference type="ARBA" id="ARBA00022982"/>
    </source>
</evidence>
<name>A0A4R1EVZ6_9GAMM</name>
<keyword evidence="2 8" id="KW-0853">WD repeat</keyword>
<dbReference type="PANTHER" id="PTHR44090:SF1">
    <property type="entry name" value="SUPERKILLER COMPLEX PROTEIN 8"/>
    <property type="match status" value="1"/>
</dbReference>
<reference evidence="12 13" key="1">
    <citation type="submission" date="2019-03" db="EMBL/GenBank/DDBJ databases">
        <title>Genomic Encyclopedia of Type Strains, Phase IV (KMG-IV): sequencing the most valuable type-strain genomes for metagenomic binning, comparative biology and taxonomic classification.</title>
        <authorList>
            <person name="Goeker M."/>
        </authorList>
    </citation>
    <scope>NUCLEOTIDE SEQUENCE [LARGE SCALE GENOMIC DNA]</scope>
    <source>
        <strain evidence="12 13">DSM 24830</strain>
    </source>
</reference>
<feature type="signal peptide" evidence="10">
    <location>
        <begin position="1"/>
        <end position="24"/>
    </location>
</feature>
<dbReference type="PANTHER" id="PTHR44090">
    <property type="entry name" value="WD REPEAT-CONTAINING PROTEIN 61"/>
    <property type="match status" value="1"/>
</dbReference>
<dbReference type="SUPFAM" id="SSF46626">
    <property type="entry name" value="Cytochrome c"/>
    <property type="match status" value="1"/>
</dbReference>
<comment type="caution">
    <text evidence="12">The sequence shown here is derived from an EMBL/GenBank/DDBJ whole genome shotgun (WGS) entry which is preliminary data.</text>
</comment>
<evidence type="ECO:0000256" key="3">
    <source>
        <dbReference type="ARBA" id="ARBA00022617"/>
    </source>
</evidence>
<feature type="repeat" description="WD" evidence="8">
    <location>
        <begin position="258"/>
        <end position="293"/>
    </location>
</feature>
<dbReference type="CDD" id="cd00200">
    <property type="entry name" value="WD40"/>
    <property type="match status" value="1"/>
</dbReference>
<sequence length="457" mass="50605">MKRFFITFVLPMCLLFHSNLNADAAENNRNLVGHGGPVNTVAISPDGKSALSGSLDYAVMLWDLDASLNASPDASKVAKKTKPNSQHHRFIAHKGAVSAIQFFPSGDKAISSGDHGNVYVWDLKEKKVIAQLEGHLAKVVSIDISNDAKVATTSSWDGHVILWDLATHKLIHKIHVQNHPVNAVLISEDAKTLYSAGYDGKIRSWDATTGDFIKVLHSHGWPINIMRWLPEQKQLIFGTTNGDVQIFDPTAEKIVKVLIPHEKPVLGLAVSKQHNLIASGGNDGIIRVWDITNWELKGQTITILGPVWALAFNHDGKSLYYGSLDDEVKYWKITDKDDENLWIDHKPRRFQVKTGLPLGELQFARKCSVCHTLNENDANRAGPTLHNVFGRKAGSLAGYNYSDSLKDSPIIWDEKTIDELFVEGPAKVVPGTKMPLQKVADDKQRKALIAFLKKATQ</sequence>
<organism evidence="12 13">
    <name type="scientific">Cocleimonas flava</name>
    <dbReference type="NCBI Taxonomy" id="634765"/>
    <lineage>
        <taxon>Bacteria</taxon>
        <taxon>Pseudomonadati</taxon>
        <taxon>Pseudomonadota</taxon>
        <taxon>Gammaproteobacteria</taxon>
        <taxon>Thiotrichales</taxon>
        <taxon>Thiotrichaceae</taxon>
        <taxon>Cocleimonas</taxon>
    </lineage>
</organism>
<evidence type="ECO:0000313" key="13">
    <source>
        <dbReference type="Proteomes" id="UP000294887"/>
    </source>
</evidence>
<dbReference type="PROSITE" id="PS00678">
    <property type="entry name" value="WD_REPEATS_1"/>
    <property type="match status" value="4"/>
</dbReference>
<dbReference type="SUPFAM" id="SSF50978">
    <property type="entry name" value="WD40 repeat-like"/>
    <property type="match status" value="1"/>
</dbReference>
<dbReference type="PROSITE" id="PS50082">
    <property type="entry name" value="WD_REPEATS_2"/>
    <property type="match status" value="5"/>
</dbReference>
<evidence type="ECO:0000256" key="7">
    <source>
        <dbReference type="ARBA" id="ARBA00023004"/>
    </source>
</evidence>
<dbReference type="Pfam" id="PF00400">
    <property type="entry name" value="WD40"/>
    <property type="match status" value="6"/>
</dbReference>
<dbReference type="Gene3D" id="1.10.760.10">
    <property type="entry name" value="Cytochrome c-like domain"/>
    <property type="match status" value="1"/>
</dbReference>
<evidence type="ECO:0000256" key="10">
    <source>
        <dbReference type="SAM" id="SignalP"/>
    </source>
</evidence>
<dbReference type="InterPro" id="IPR015943">
    <property type="entry name" value="WD40/YVTN_repeat-like_dom_sf"/>
</dbReference>
<keyword evidence="4 9" id="KW-0479">Metal-binding</keyword>
<keyword evidence="5" id="KW-0677">Repeat</keyword>
<feature type="chain" id="PRO_5020903266" evidence="10">
    <location>
        <begin position="25"/>
        <end position="457"/>
    </location>
</feature>
<dbReference type="InterPro" id="IPR002327">
    <property type="entry name" value="Cyt_c_1A/1B"/>
</dbReference>
<dbReference type="GO" id="GO:0020037">
    <property type="term" value="F:heme binding"/>
    <property type="evidence" value="ECO:0007669"/>
    <property type="project" value="InterPro"/>
</dbReference>
<dbReference type="OrthoDB" id="511103at2"/>
<evidence type="ECO:0000256" key="9">
    <source>
        <dbReference type="PROSITE-ProRule" id="PRU00433"/>
    </source>
</evidence>
<feature type="domain" description="Cytochrome c" evidence="11">
    <location>
        <begin position="354"/>
        <end position="456"/>
    </location>
</feature>
<dbReference type="InterPro" id="IPR019775">
    <property type="entry name" value="WD40_repeat_CS"/>
</dbReference>
<evidence type="ECO:0000256" key="2">
    <source>
        <dbReference type="ARBA" id="ARBA00022574"/>
    </source>
</evidence>
<feature type="repeat" description="WD" evidence="8">
    <location>
        <begin position="31"/>
        <end position="65"/>
    </location>
</feature>
<evidence type="ECO:0000259" key="11">
    <source>
        <dbReference type="PROSITE" id="PS51007"/>
    </source>
</evidence>
<dbReference type="GO" id="GO:0032991">
    <property type="term" value="C:protein-containing complex"/>
    <property type="evidence" value="ECO:0007669"/>
    <property type="project" value="UniProtKB-ARBA"/>
</dbReference>
<dbReference type="SMART" id="SM00320">
    <property type="entry name" value="WD40"/>
    <property type="match status" value="7"/>
</dbReference>
<dbReference type="InterPro" id="IPR036322">
    <property type="entry name" value="WD40_repeat_dom_sf"/>
</dbReference>
<dbReference type="InterPro" id="IPR036909">
    <property type="entry name" value="Cyt_c-like_dom_sf"/>
</dbReference>
<dbReference type="InterPro" id="IPR020472">
    <property type="entry name" value="WD40_PAC1"/>
</dbReference>
<evidence type="ECO:0000256" key="4">
    <source>
        <dbReference type="ARBA" id="ARBA00022723"/>
    </source>
</evidence>
<dbReference type="PROSITE" id="PS51007">
    <property type="entry name" value="CYTC"/>
    <property type="match status" value="1"/>
</dbReference>
<dbReference type="Proteomes" id="UP000294887">
    <property type="component" value="Unassembled WGS sequence"/>
</dbReference>
<feature type="repeat" description="WD" evidence="8">
    <location>
        <begin position="90"/>
        <end position="131"/>
    </location>
</feature>
<keyword evidence="3 9" id="KW-0349">Heme</keyword>
<dbReference type="AlphaFoldDB" id="A0A4R1EVZ6"/>
<evidence type="ECO:0000313" key="12">
    <source>
        <dbReference type="EMBL" id="TCJ84930.1"/>
    </source>
</evidence>
<keyword evidence="6" id="KW-0249">Electron transport</keyword>
<dbReference type="RefSeq" id="WP_131906654.1">
    <property type="nucleotide sequence ID" value="NZ_BAAAFU010000006.1"/>
</dbReference>
<protein>
    <submittedName>
        <fullName evidence="12">Cytochrome c</fullName>
    </submittedName>
</protein>
<keyword evidence="13" id="KW-1185">Reference proteome</keyword>
<evidence type="ECO:0000256" key="5">
    <source>
        <dbReference type="ARBA" id="ARBA00022737"/>
    </source>
</evidence>
<dbReference type="EMBL" id="SMFQ01000004">
    <property type="protein sequence ID" value="TCJ84930.1"/>
    <property type="molecule type" value="Genomic_DNA"/>
</dbReference>
<dbReference type="InterPro" id="IPR051510">
    <property type="entry name" value="SKI8"/>
</dbReference>
<evidence type="ECO:0000256" key="8">
    <source>
        <dbReference type="PROSITE-ProRule" id="PRU00221"/>
    </source>
</evidence>
<accession>A0A4R1EVZ6</accession>
<dbReference type="InterPro" id="IPR009056">
    <property type="entry name" value="Cyt_c-like_dom"/>
</dbReference>
<dbReference type="PRINTS" id="PR00604">
    <property type="entry name" value="CYTCHRMECIAB"/>
</dbReference>
<dbReference type="PROSITE" id="PS50294">
    <property type="entry name" value="WD_REPEATS_REGION"/>
    <property type="match status" value="4"/>
</dbReference>
<dbReference type="GO" id="GO:0009055">
    <property type="term" value="F:electron transfer activity"/>
    <property type="evidence" value="ECO:0007669"/>
    <property type="project" value="InterPro"/>
</dbReference>
<keyword evidence="1" id="KW-0813">Transport</keyword>